<dbReference type="OrthoDB" id="7464126at2759"/>
<evidence type="ECO:0000313" key="7">
    <source>
        <dbReference type="Proteomes" id="UP000701801"/>
    </source>
</evidence>
<gene>
    <name evidence="6" type="ORF">HYALB_00012073</name>
</gene>
<dbReference type="PROSITE" id="PS50297">
    <property type="entry name" value="ANK_REP_REGION"/>
    <property type="match status" value="1"/>
</dbReference>
<evidence type="ECO:0000313" key="6">
    <source>
        <dbReference type="EMBL" id="CAG8979473.1"/>
    </source>
</evidence>
<dbReference type="Pfam" id="PF00023">
    <property type="entry name" value="Ank"/>
    <property type="match status" value="1"/>
</dbReference>
<dbReference type="PANTHER" id="PTHR24198:SF165">
    <property type="entry name" value="ANKYRIN REPEAT-CONTAINING PROTEIN-RELATED"/>
    <property type="match status" value="1"/>
</dbReference>
<dbReference type="PANTHER" id="PTHR24198">
    <property type="entry name" value="ANKYRIN REPEAT AND PROTEIN KINASE DOMAIN-CONTAINING PROTEIN"/>
    <property type="match status" value="1"/>
</dbReference>
<dbReference type="Gene3D" id="1.25.40.20">
    <property type="entry name" value="Ankyrin repeat-containing domain"/>
    <property type="match status" value="3"/>
</dbReference>
<dbReference type="Pfam" id="PF13606">
    <property type="entry name" value="Ank_3"/>
    <property type="match status" value="1"/>
</dbReference>
<proteinExistence type="predicted"/>
<evidence type="ECO:0000256" key="2">
    <source>
        <dbReference type="ARBA" id="ARBA00023043"/>
    </source>
</evidence>
<dbReference type="InterPro" id="IPR002110">
    <property type="entry name" value="Ankyrin_rpt"/>
</dbReference>
<sequence length="953" mass="106433">MWMYYAVEHDLGYKGDQNSKELDRALEILKGATNLTTEAFEQFEEVLGKQKLLEGQTRVASSFVQSTNLSSEERVASQIQNLLDPENQELLSKLLQAHATNAVRVSQIASIVPILHDSLKKNERQALFSWLSKMQPKQNHKTIGKDFMTGSGKWLLEKPSFNEWREGKKSSILWLHGIPGSGKTKLVYSVIERFSNGNENDLAAGTLAFFYCTRNASEPERADPDEIMRSILKQLCCTKVVTPVREPLVSKYKELKEESDDDGVEEPPKPTCDECVDLIISLLESIPATIILDALDECDPDRRHELLLACDKIIQRSVNVVRIFVSSRDDGDIVCRLEKSPNVYIKTEDNHKDIKRFVLSEVGQSIAEKRLQAGIITEGLRKRIVDTLVEKSQGMFRWVSLQIQNLCDSQRIKHEIDVVEELGKLPRTLKESYEITYQRIQEAPTTSCRVAKLAMTWQLCAHTPLNTQEFITAVSVDTNATDPTGLYITLSPSQLFNMCRNLIVLDEETDMFRFAHLSVQEYLQERKDFATFTRGYRCKLQGDDYRTPLSIAIQSWDSEIIVLLLQKQNIDASLKEFGAEISLVIACEKEESKIVALLVQFEGIDVNARAGRGGTPLLIACQSENLEIITSLLQVKSIDINARDKRGRTSLFIACEKGTVKAVSLLLQFNVIDINAEDGRGRTPLSLACENENLEIITLLLQAKSIDVNAGRPLSIACDHGNQEIIKLLLRQKNIDINSSDSAGPVGTGTPLEIACKYGNMELVTLLLESKDIDVNAGIPLYAASQNGNLEIVTLLLQAKDVNINGKGLAKIPLASACEQNNLEIVKLLLENKDIDINARDHKDRTPLIIACEVGNLEIVTMLLQNTEVDVNAVPQVWARQQFDAVWVSPTSTALVTACGSGNMEIIQLLLRHKDIKVNTGDLTGDTVLLKAARMGNLEIATARTMLRKMRYT</sequence>
<feature type="domain" description="Nephrocystin 3-like N-terminal" evidence="5">
    <location>
        <begin position="150"/>
        <end position="328"/>
    </location>
</feature>
<dbReference type="Pfam" id="PF24883">
    <property type="entry name" value="NPHP3_N"/>
    <property type="match status" value="1"/>
</dbReference>
<dbReference type="SUPFAM" id="SSF52540">
    <property type="entry name" value="P-loop containing nucleoside triphosphate hydrolases"/>
    <property type="match status" value="1"/>
</dbReference>
<dbReference type="Gene3D" id="3.40.50.300">
    <property type="entry name" value="P-loop containing nucleotide triphosphate hydrolases"/>
    <property type="match status" value="1"/>
</dbReference>
<evidence type="ECO:0000259" key="5">
    <source>
        <dbReference type="Pfam" id="PF24883"/>
    </source>
</evidence>
<dbReference type="Pfam" id="PF22939">
    <property type="entry name" value="WHD_GPIID"/>
    <property type="match status" value="1"/>
</dbReference>
<keyword evidence="2 3" id="KW-0040">ANK repeat</keyword>
<feature type="repeat" description="ANK" evidence="3">
    <location>
        <begin position="680"/>
        <end position="702"/>
    </location>
</feature>
<evidence type="ECO:0008006" key="8">
    <source>
        <dbReference type="Google" id="ProtNLM"/>
    </source>
</evidence>
<dbReference type="AlphaFoldDB" id="A0A9N9LTA8"/>
<protein>
    <recommendedName>
        <fullName evidence="8">NACHT domain-containing protein</fullName>
    </recommendedName>
</protein>
<comment type="caution">
    <text evidence="6">The sequence shown here is derived from an EMBL/GenBank/DDBJ whole genome shotgun (WGS) entry which is preliminary data.</text>
</comment>
<dbReference type="Pfam" id="PF12796">
    <property type="entry name" value="Ank_2"/>
    <property type="match status" value="3"/>
</dbReference>
<dbReference type="PROSITE" id="PS50088">
    <property type="entry name" value="ANK_REPEAT"/>
    <property type="match status" value="2"/>
</dbReference>
<dbReference type="SMART" id="SM00248">
    <property type="entry name" value="ANK"/>
    <property type="match status" value="12"/>
</dbReference>
<dbReference type="EMBL" id="CAJVRM010000315">
    <property type="protein sequence ID" value="CAG8979473.1"/>
    <property type="molecule type" value="Genomic_DNA"/>
</dbReference>
<feature type="repeat" description="ANK" evidence="3">
    <location>
        <begin position="612"/>
        <end position="645"/>
    </location>
</feature>
<keyword evidence="7" id="KW-1185">Reference proteome</keyword>
<feature type="domain" description="GPI inositol-deacylase winged helix" evidence="4">
    <location>
        <begin position="448"/>
        <end position="526"/>
    </location>
</feature>
<accession>A0A9N9LTA8</accession>
<dbReference type="Proteomes" id="UP000701801">
    <property type="component" value="Unassembled WGS sequence"/>
</dbReference>
<reference evidence="6" key="1">
    <citation type="submission" date="2021-07" db="EMBL/GenBank/DDBJ databases">
        <authorList>
            <person name="Durling M."/>
        </authorList>
    </citation>
    <scope>NUCLEOTIDE SEQUENCE</scope>
</reference>
<evidence type="ECO:0000256" key="1">
    <source>
        <dbReference type="ARBA" id="ARBA00022737"/>
    </source>
</evidence>
<name>A0A9N9LTA8_9HELO</name>
<organism evidence="6 7">
    <name type="scientific">Hymenoscyphus albidus</name>
    <dbReference type="NCBI Taxonomy" id="595503"/>
    <lineage>
        <taxon>Eukaryota</taxon>
        <taxon>Fungi</taxon>
        <taxon>Dikarya</taxon>
        <taxon>Ascomycota</taxon>
        <taxon>Pezizomycotina</taxon>
        <taxon>Leotiomycetes</taxon>
        <taxon>Helotiales</taxon>
        <taxon>Helotiaceae</taxon>
        <taxon>Hymenoscyphus</taxon>
    </lineage>
</organism>
<dbReference type="InterPro" id="IPR054471">
    <property type="entry name" value="GPIID_WHD"/>
</dbReference>
<dbReference type="InterPro" id="IPR036770">
    <property type="entry name" value="Ankyrin_rpt-contain_sf"/>
</dbReference>
<dbReference type="InterPro" id="IPR027417">
    <property type="entry name" value="P-loop_NTPase"/>
</dbReference>
<keyword evidence="1" id="KW-0677">Repeat</keyword>
<dbReference type="SUPFAM" id="SSF48403">
    <property type="entry name" value="Ankyrin repeat"/>
    <property type="match status" value="1"/>
</dbReference>
<evidence type="ECO:0000256" key="3">
    <source>
        <dbReference type="PROSITE-ProRule" id="PRU00023"/>
    </source>
</evidence>
<dbReference type="InterPro" id="IPR056884">
    <property type="entry name" value="NPHP3-like_N"/>
</dbReference>
<evidence type="ECO:0000259" key="4">
    <source>
        <dbReference type="Pfam" id="PF22939"/>
    </source>
</evidence>